<dbReference type="PANTHER" id="PTHR20855:SF3">
    <property type="entry name" value="LD03007P"/>
    <property type="match status" value="1"/>
</dbReference>
<evidence type="ECO:0000256" key="5">
    <source>
        <dbReference type="ARBA" id="ARBA00023136"/>
    </source>
</evidence>
<feature type="transmembrane region" description="Helical" evidence="7">
    <location>
        <begin position="240"/>
        <end position="260"/>
    </location>
</feature>
<evidence type="ECO:0000313" key="11">
    <source>
        <dbReference type="WBParaSite" id="BXY_1166500.1"/>
    </source>
</evidence>
<dbReference type="Proteomes" id="UP000659654">
    <property type="component" value="Unassembled WGS sequence"/>
</dbReference>
<keyword evidence="3 7" id="KW-0812">Transmembrane</keyword>
<reference evidence="8" key="2">
    <citation type="submission" date="2020-09" db="EMBL/GenBank/DDBJ databases">
        <authorList>
            <person name="Kikuchi T."/>
        </authorList>
    </citation>
    <scope>NUCLEOTIDE SEQUENCE</scope>
    <source>
        <strain evidence="8">Ka4C1</strain>
    </source>
</reference>
<protein>
    <submittedName>
        <fullName evidence="8">(pine wood nematode) hypothetical protein</fullName>
    </submittedName>
</protein>
<dbReference type="OrthoDB" id="186812at2759"/>
<comment type="similarity">
    <text evidence="2">Belongs to the ADIPOR family.</text>
</comment>
<dbReference type="SMR" id="A0A1I7SF53"/>
<name>A0A1I7SF53_BURXY</name>
<feature type="transmembrane region" description="Helical" evidence="7">
    <location>
        <begin position="94"/>
        <end position="114"/>
    </location>
</feature>
<dbReference type="PANTHER" id="PTHR20855">
    <property type="entry name" value="ADIPOR/PROGESTIN RECEPTOR-RELATED"/>
    <property type="match status" value="1"/>
</dbReference>
<feature type="transmembrane region" description="Helical" evidence="7">
    <location>
        <begin position="61"/>
        <end position="82"/>
    </location>
</feature>
<dbReference type="AlphaFoldDB" id="A0A1I7SF53"/>
<evidence type="ECO:0000256" key="7">
    <source>
        <dbReference type="SAM" id="Phobius"/>
    </source>
</evidence>
<reference evidence="11" key="1">
    <citation type="submission" date="2016-11" db="UniProtKB">
        <authorList>
            <consortium name="WormBaseParasite"/>
        </authorList>
    </citation>
    <scope>IDENTIFICATION</scope>
</reference>
<dbReference type="EMBL" id="CAJFDI010000001">
    <property type="protein sequence ID" value="CAD5207610.1"/>
    <property type="molecule type" value="Genomic_DNA"/>
</dbReference>
<keyword evidence="10" id="KW-1185">Reference proteome</keyword>
<organism evidence="9 11">
    <name type="scientific">Bursaphelenchus xylophilus</name>
    <name type="common">Pinewood nematode worm</name>
    <name type="synonym">Aphelenchoides xylophilus</name>
    <dbReference type="NCBI Taxonomy" id="6326"/>
    <lineage>
        <taxon>Eukaryota</taxon>
        <taxon>Metazoa</taxon>
        <taxon>Ecdysozoa</taxon>
        <taxon>Nematoda</taxon>
        <taxon>Chromadorea</taxon>
        <taxon>Rhabditida</taxon>
        <taxon>Tylenchina</taxon>
        <taxon>Tylenchomorpha</taxon>
        <taxon>Aphelenchoidea</taxon>
        <taxon>Aphelenchoididae</taxon>
        <taxon>Bursaphelenchus</taxon>
    </lineage>
</organism>
<evidence type="ECO:0000313" key="8">
    <source>
        <dbReference type="EMBL" id="CAD5207610.1"/>
    </source>
</evidence>
<dbReference type="EMBL" id="CAJFCV020000001">
    <property type="protein sequence ID" value="CAG9078775.1"/>
    <property type="molecule type" value="Genomic_DNA"/>
</dbReference>
<evidence type="ECO:0000256" key="1">
    <source>
        <dbReference type="ARBA" id="ARBA00004141"/>
    </source>
</evidence>
<feature type="compositionally biased region" description="Basic and acidic residues" evidence="6">
    <location>
        <begin position="1"/>
        <end position="11"/>
    </location>
</feature>
<dbReference type="Pfam" id="PF03006">
    <property type="entry name" value="HlyIII"/>
    <property type="match status" value="1"/>
</dbReference>
<feature type="transmembrane region" description="Helical" evidence="7">
    <location>
        <begin position="160"/>
        <end position="177"/>
    </location>
</feature>
<proteinExistence type="inferred from homology"/>
<comment type="subcellular location">
    <subcellularLocation>
        <location evidence="1">Membrane</location>
        <topology evidence="1">Multi-pass membrane protein</topology>
    </subcellularLocation>
</comment>
<feature type="transmembrane region" description="Helical" evidence="7">
    <location>
        <begin position="211"/>
        <end position="228"/>
    </location>
</feature>
<keyword evidence="5 7" id="KW-0472">Membrane</keyword>
<dbReference type="Proteomes" id="UP000582659">
    <property type="component" value="Unassembled WGS sequence"/>
</dbReference>
<evidence type="ECO:0000256" key="6">
    <source>
        <dbReference type="SAM" id="MobiDB-lite"/>
    </source>
</evidence>
<evidence type="ECO:0000313" key="10">
    <source>
        <dbReference type="Proteomes" id="UP000659654"/>
    </source>
</evidence>
<evidence type="ECO:0000256" key="2">
    <source>
        <dbReference type="ARBA" id="ARBA00007018"/>
    </source>
</evidence>
<dbReference type="eggNOG" id="KOG4243">
    <property type="taxonomic scope" value="Eukaryota"/>
</dbReference>
<dbReference type="InterPro" id="IPR004254">
    <property type="entry name" value="AdipoR/HlyIII-related"/>
</dbReference>
<keyword evidence="4 7" id="KW-1133">Transmembrane helix</keyword>
<feature type="transmembrane region" description="Helical" evidence="7">
    <location>
        <begin position="135"/>
        <end position="154"/>
    </location>
</feature>
<evidence type="ECO:0000256" key="3">
    <source>
        <dbReference type="ARBA" id="ARBA00022692"/>
    </source>
</evidence>
<accession>A0A1I7SF53</accession>
<dbReference type="GO" id="GO:0016020">
    <property type="term" value="C:membrane"/>
    <property type="evidence" value="ECO:0007669"/>
    <property type="project" value="UniProtKB-SubCell"/>
</dbReference>
<feature type="region of interest" description="Disordered" evidence="6">
    <location>
        <begin position="1"/>
        <end position="31"/>
    </location>
</feature>
<dbReference type="Proteomes" id="UP000095284">
    <property type="component" value="Unplaced"/>
</dbReference>
<dbReference type="WBParaSite" id="BXY_1166500.1">
    <property type="protein sequence ID" value="BXY_1166500.1"/>
    <property type="gene ID" value="BXY_1166500"/>
</dbReference>
<evidence type="ECO:0000313" key="9">
    <source>
        <dbReference type="Proteomes" id="UP000095284"/>
    </source>
</evidence>
<gene>
    <name evidence="8" type="ORF">BXYJ_LOCUS11</name>
</gene>
<evidence type="ECO:0000256" key="4">
    <source>
        <dbReference type="ARBA" id="ARBA00022989"/>
    </source>
</evidence>
<sequence length="279" mass="31414">MTAEIRTRQRPVESNGVKTEENVEEPAEISPHETNCGVINPYMNARAKPGQAYEPTRLEHVANTLTHGIAIVPSLLITRVLIEAAYRDLQQHLMVIYGFFTTLLFTASTTYHLGELLFRPEKRTLRYYLHITDRAVIYFFIAASATPWLTLRHPETTGTTLKWVVWAFAMFGIGYQLKYHEKYKTVETCLYAVVASLPYVGILTMHDRNGMPLMVAGGLVYAMGAVFFKLDGIVPFAHAIWHMHVVAGASIHTYAVYASLLGPDRLNPLPDPSLSKVQY</sequence>
<feature type="transmembrane region" description="Helical" evidence="7">
    <location>
        <begin position="189"/>
        <end position="205"/>
    </location>
</feature>